<comment type="similarity">
    <text evidence="2">Belongs to the multi antimicrobial extrusion (MATE) (TC 2.A.66.1) family.</text>
</comment>
<dbReference type="GO" id="GO:0015297">
    <property type="term" value="F:antiporter activity"/>
    <property type="evidence" value="ECO:0007669"/>
    <property type="project" value="InterPro"/>
</dbReference>
<dbReference type="EMBL" id="LVHI01000023">
    <property type="protein sequence ID" value="OAK52781.1"/>
    <property type="molecule type" value="Genomic_DNA"/>
</dbReference>
<dbReference type="InterPro" id="IPR002528">
    <property type="entry name" value="MATE_fam"/>
</dbReference>
<dbReference type="InterPro" id="IPR044644">
    <property type="entry name" value="DinF-like"/>
</dbReference>
<dbReference type="GO" id="GO:0005886">
    <property type="term" value="C:plasma membrane"/>
    <property type="evidence" value="ECO:0007669"/>
    <property type="project" value="TreeGrafter"/>
</dbReference>
<feature type="transmembrane region" description="Helical" evidence="6">
    <location>
        <begin position="312"/>
        <end position="334"/>
    </location>
</feature>
<feature type="transmembrane region" description="Helical" evidence="6">
    <location>
        <begin position="135"/>
        <end position="155"/>
    </location>
</feature>
<feature type="transmembrane region" description="Helical" evidence="6">
    <location>
        <begin position="201"/>
        <end position="221"/>
    </location>
</feature>
<dbReference type="AlphaFoldDB" id="A0A177YBE6"/>
<feature type="transmembrane region" description="Helical" evidence="6">
    <location>
        <begin position="167"/>
        <end position="189"/>
    </location>
</feature>
<comment type="caution">
    <text evidence="7">The sequence shown here is derived from an EMBL/GenBank/DDBJ whole genome shotgun (WGS) entry which is preliminary data.</text>
</comment>
<accession>A0A177YBE6</accession>
<feature type="transmembrane region" description="Helical" evidence="6">
    <location>
        <begin position="410"/>
        <end position="430"/>
    </location>
</feature>
<comment type="subcellular location">
    <subcellularLocation>
        <location evidence="1">Membrane</location>
        <topology evidence="1">Multi-pass membrane protein</topology>
    </subcellularLocation>
</comment>
<dbReference type="Pfam" id="PF01554">
    <property type="entry name" value="MatE"/>
    <property type="match status" value="2"/>
</dbReference>
<proteinExistence type="inferred from homology"/>
<evidence type="ECO:0000313" key="7">
    <source>
        <dbReference type="EMBL" id="OAK52781.1"/>
    </source>
</evidence>
<feature type="transmembrane region" description="Helical" evidence="6">
    <location>
        <begin position="277"/>
        <end position="300"/>
    </location>
</feature>
<dbReference type="PANTHER" id="PTHR42893">
    <property type="entry name" value="PROTEIN DETOXIFICATION 44, CHLOROPLASTIC-RELATED"/>
    <property type="match status" value="1"/>
</dbReference>
<dbReference type="NCBIfam" id="TIGR00797">
    <property type="entry name" value="matE"/>
    <property type="match status" value="1"/>
</dbReference>
<feature type="transmembrane region" description="Helical" evidence="6">
    <location>
        <begin position="354"/>
        <end position="375"/>
    </location>
</feature>
<evidence type="ECO:0000256" key="6">
    <source>
        <dbReference type="SAM" id="Phobius"/>
    </source>
</evidence>
<evidence type="ECO:0000256" key="3">
    <source>
        <dbReference type="ARBA" id="ARBA00022692"/>
    </source>
</evidence>
<keyword evidence="8" id="KW-1185">Reference proteome</keyword>
<organism evidence="7 8">
    <name type="scientific">Rhodococcoides kyotonense</name>
    <dbReference type="NCBI Taxonomy" id="398843"/>
    <lineage>
        <taxon>Bacteria</taxon>
        <taxon>Bacillati</taxon>
        <taxon>Actinomycetota</taxon>
        <taxon>Actinomycetes</taxon>
        <taxon>Mycobacteriales</taxon>
        <taxon>Nocardiaceae</taxon>
        <taxon>Rhodococcoides</taxon>
    </lineage>
</organism>
<dbReference type="CDD" id="cd13136">
    <property type="entry name" value="MATE_DinF_like"/>
    <property type="match status" value="1"/>
</dbReference>
<dbReference type="RefSeq" id="WP_068428742.1">
    <property type="nucleotide sequence ID" value="NZ_LVHI01000023.1"/>
</dbReference>
<evidence type="ECO:0000256" key="4">
    <source>
        <dbReference type="ARBA" id="ARBA00022989"/>
    </source>
</evidence>
<keyword evidence="4 6" id="KW-1133">Transmembrane helix</keyword>
<evidence type="ECO:0000256" key="1">
    <source>
        <dbReference type="ARBA" id="ARBA00004141"/>
    </source>
</evidence>
<feature type="transmembrane region" description="Helical" evidence="6">
    <location>
        <begin position="382"/>
        <end position="404"/>
    </location>
</feature>
<evidence type="ECO:0000313" key="8">
    <source>
        <dbReference type="Proteomes" id="UP000077519"/>
    </source>
</evidence>
<sequence>MASTDAFVGRDASARRILGLALPALGVLAAEPLYLLFDAAVVGRLGALPLAGLAVGGLVLAQVSTQLTFLSYGTTARAARMHGAGRERDAIGEGAQATWLALMLGIAIIGVMQVLCGPILSVIGGGGDISAEATLWFRVAVLGVPFILVSLAGNGWMRGVQNTRRPLMFVVSGLGLSAILCPLLVHGLFGFPRLELVGSAVANVVGQAVAGAFFIAAVLRAGVPLRPDWSIMRAQLVLGRDLVLRSLAFQACFLSAAAVASRFGAAAVAANQVVLHLWNLVSLTLDSLAIAAQTLVGAALGRGDSRGATRLGWRLTVWSTVFALVLAAVFALGLPVIPNLFTSDSAVIDEMASIWWIFVVIVPIAGVVFALDGVLLGAGDAAFLRTATLACALVGFLPAIWLALAFDWGLRGIWCGLGIFVTLRMVAVVARTLSGKWTLVGADIQRRSA</sequence>
<reference evidence="7 8" key="1">
    <citation type="submission" date="2016-03" db="EMBL/GenBank/DDBJ databases">
        <title>Genome sequence of Rhodococcus kyotonensis KB10.</title>
        <authorList>
            <person name="Jeong H."/>
            <person name="Hong C.E."/>
            <person name="Jo S.H."/>
            <person name="Park J.M."/>
        </authorList>
    </citation>
    <scope>NUCLEOTIDE SEQUENCE [LARGE SCALE GENOMIC DNA]</scope>
    <source>
        <strain evidence="7 8">KB10</strain>
    </source>
</reference>
<evidence type="ECO:0000256" key="2">
    <source>
        <dbReference type="ARBA" id="ARBA00010199"/>
    </source>
</evidence>
<dbReference type="GO" id="GO:0042910">
    <property type="term" value="F:xenobiotic transmembrane transporter activity"/>
    <property type="evidence" value="ECO:0007669"/>
    <property type="project" value="InterPro"/>
</dbReference>
<dbReference type="Proteomes" id="UP000077519">
    <property type="component" value="Unassembled WGS sequence"/>
</dbReference>
<dbReference type="PANTHER" id="PTHR42893:SF46">
    <property type="entry name" value="PROTEIN DETOXIFICATION 44, CHLOROPLASTIC"/>
    <property type="match status" value="1"/>
</dbReference>
<feature type="transmembrane region" description="Helical" evidence="6">
    <location>
        <begin position="97"/>
        <end position="123"/>
    </location>
</feature>
<feature type="transmembrane region" description="Helical" evidence="6">
    <location>
        <begin position="242"/>
        <end position="265"/>
    </location>
</feature>
<feature type="transmembrane region" description="Helical" evidence="6">
    <location>
        <begin position="53"/>
        <end position="76"/>
    </location>
</feature>
<keyword evidence="5 6" id="KW-0472">Membrane</keyword>
<name>A0A177YBE6_9NOCA</name>
<keyword evidence="3 6" id="KW-0812">Transmembrane</keyword>
<gene>
    <name evidence="7" type="ORF">A3K89_08380</name>
</gene>
<protein>
    <submittedName>
        <fullName evidence="7">MATE family efflux transporter</fullName>
    </submittedName>
</protein>
<evidence type="ECO:0000256" key="5">
    <source>
        <dbReference type="ARBA" id="ARBA00023136"/>
    </source>
</evidence>